<reference evidence="3 4" key="1">
    <citation type="submission" date="2016-10" db="EMBL/GenBank/DDBJ databases">
        <authorList>
            <person name="de Groot N.N."/>
        </authorList>
    </citation>
    <scope>NUCLEOTIDE SEQUENCE [LARGE SCALE GENOMIC DNA]</scope>
    <source>
        <strain evidence="3 4">DSM 5885</strain>
    </source>
</reference>
<dbReference type="PANTHER" id="PTHR35369">
    <property type="entry name" value="BLR3025 PROTEIN-RELATED"/>
    <property type="match status" value="1"/>
</dbReference>
<name>A0A1G8JCB7_9RHOO</name>
<protein>
    <submittedName>
        <fullName evidence="3">Protein ImuB</fullName>
    </submittedName>
</protein>
<organism evidence="3 4">
    <name type="scientific">Propionivibrio dicarboxylicus</name>
    <dbReference type="NCBI Taxonomy" id="83767"/>
    <lineage>
        <taxon>Bacteria</taxon>
        <taxon>Pseudomonadati</taxon>
        <taxon>Pseudomonadota</taxon>
        <taxon>Betaproteobacteria</taxon>
        <taxon>Rhodocyclales</taxon>
        <taxon>Rhodocyclaceae</taxon>
        <taxon>Propionivibrio</taxon>
    </lineage>
</organism>
<evidence type="ECO:0000256" key="1">
    <source>
        <dbReference type="ARBA" id="ARBA00022763"/>
    </source>
</evidence>
<dbReference type="InterPro" id="IPR050356">
    <property type="entry name" value="SulA_CellDiv_inhibitor"/>
</dbReference>
<dbReference type="Proteomes" id="UP000198607">
    <property type="component" value="Unassembled WGS sequence"/>
</dbReference>
<sequence>MAQGRVLLADAAAQRAGVMAGVGVSSARALLPALSLRPRDLARESAAMQAVACWAGRFTPRVSLADDTVLLEIGRCLRLFGGLRALVATIGESAASLDLSVALAVAPTPLAAHWLALSGVAVVCTSPARLAQHLDPLPVTLLPARAAAALQGFGSTTLGAARRLPAAALARRIGADAVCLLARAFGELPDPRPDFVFPEQFSMSLPLPAAVEHAPVLVFAARRLVAALSGWLTARQAGVRRATLRLRHVSGETALSLGFSEPIADAGRIERVLRERLDRLTLTAPVESLCLDALEVAARPGHDGALFGDAGGERERMGALRERLGARLGETQVVFPAVCNDHRPECATRCGAQPEASPPLSSALLSSLLSSLPPRPLWLLAAPESLREVAGRPYRGGRLDLLTGPERIESGWWDEGERGTETGAVDVRRDYFIARDAGGRAVWIFRECRAPGGWFLHGFFS</sequence>
<keyword evidence="4" id="KW-1185">Reference proteome</keyword>
<dbReference type="InterPro" id="IPR001126">
    <property type="entry name" value="UmuC"/>
</dbReference>
<gene>
    <name evidence="3" type="ORF">SAMN05660652_03173</name>
</gene>
<accession>A0A1G8JCB7</accession>
<feature type="domain" description="UmuC" evidence="2">
    <location>
        <begin position="4"/>
        <end position="113"/>
    </location>
</feature>
<dbReference type="EMBL" id="FNCY01000016">
    <property type="protein sequence ID" value="SDI28898.1"/>
    <property type="molecule type" value="Genomic_DNA"/>
</dbReference>
<dbReference type="SUPFAM" id="SSF56672">
    <property type="entry name" value="DNA/RNA polymerases"/>
    <property type="match status" value="1"/>
</dbReference>
<keyword evidence="1" id="KW-0227">DNA damage</keyword>
<dbReference type="PANTHER" id="PTHR35369:SF2">
    <property type="entry name" value="BLR3025 PROTEIN"/>
    <property type="match status" value="1"/>
</dbReference>
<dbReference type="Pfam" id="PF00817">
    <property type="entry name" value="IMS"/>
    <property type="match status" value="1"/>
</dbReference>
<dbReference type="GO" id="GO:0006281">
    <property type="term" value="P:DNA repair"/>
    <property type="evidence" value="ECO:0007669"/>
    <property type="project" value="InterPro"/>
</dbReference>
<dbReference type="CDD" id="cd03468">
    <property type="entry name" value="PolY_like"/>
    <property type="match status" value="1"/>
</dbReference>
<dbReference type="STRING" id="83767.SAMN05660652_03173"/>
<evidence type="ECO:0000313" key="4">
    <source>
        <dbReference type="Proteomes" id="UP000198607"/>
    </source>
</evidence>
<evidence type="ECO:0000313" key="3">
    <source>
        <dbReference type="EMBL" id="SDI28898.1"/>
    </source>
</evidence>
<dbReference type="InterPro" id="IPR043502">
    <property type="entry name" value="DNA/RNA_pol_sf"/>
</dbReference>
<proteinExistence type="predicted"/>
<evidence type="ECO:0000259" key="2">
    <source>
        <dbReference type="Pfam" id="PF00817"/>
    </source>
</evidence>
<dbReference type="AlphaFoldDB" id="A0A1G8JCB7"/>